<feature type="compositionally biased region" description="Basic and acidic residues" evidence="2">
    <location>
        <begin position="358"/>
        <end position="368"/>
    </location>
</feature>
<dbReference type="SUPFAM" id="SSF103657">
    <property type="entry name" value="BAR/IMD domain-like"/>
    <property type="match status" value="1"/>
</dbReference>
<feature type="domain" description="DH" evidence="3">
    <location>
        <begin position="1250"/>
        <end position="1467"/>
    </location>
</feature>
<feature type="region of interest" description="Disordered" evidence="2">
    <location>
        <begin position="77"/>
        <end position="112"/>
    </location>
</feature>
<dbReference type="InterPro" id="IPR027267">
    <property type="entry name" value="AH/BAR_dom_sf"/>
</dbReference>
<feature type="compositionally biased region" description="Polar residues" evidence="2">
    <location>
        <begin position="280"/>
        <end position="289"/>
    </location>
</feature>
<dbReference type="PANTHER" id="PTHR22834">
    <property type="entry name" value="NUCLEAR FUSION PROTEIN FUS2"/>
    <property type="match status" value="1"/>
</dbReference>
<dbReference type="InterPro" id="IPR035899">
    <property type="entry name" value="DBL_dom_sf"/>
</dbReference>
<dbReference type="RefSeq" id="XP_031075558.1">
    <property type="nucleotide sequence ID" value="XM_031221148.1"/>
</dbReference>
<feature type="compositionally biased region" description="Polar residues" evidence="2">
    <location>
        <begin position="399"/>
        <end position="410"/>
    </location>
</feature>
<dbReference type="GeneID" id="42045802"/>
<dbReference type="SMART" id="SM00325">
    <property type="entry name" value="RhoGEF"/>
    <property type="match status" value="1"/>
</dbReference>
<feature type="region of interest" description="Disordered" evidence="2">
    <location>
        <begin position="1"/>
        <end position="57"/>
    </location>
</feature>
<evidence type="ECO:0000313" key="4">
    <source>
        <dbReference type="EMBL" id="CZR34965.1"/>
    </source>
</evidence>
<evidence type="ECO:0000313" key="5">
    <source>
        <dbReference type="Proteomes" id="UP000183971"/>
    </source>
</evidence>
<dbReference type="Proteomes" id="UP000183971">
    <property type="component" value="Unassembled WGS sequence"/>
</dbReference>
<dbReference type="CDD" id="cd07589">
    <property type="entry name" value="BAR_DNMBP"/>
    <property type="match status" value="1"/>
</dbReference>
<feature type="compositionally biased region" description="Polar residues" evidence="2">
    <location>
        <begin position="767"/>
        <end position="778"/>
    </location>
</feature>
<feature type="region of interest" description="Disordered" evidence="2">
    <location>
        <begin position="612"/>
        <end position="679"/>
    </location>
</feature>
<name>A0A1L7V6Q5_FUSPR</name>
<feature type="compositionally biased region" description="Polar residues" evidence="2">
    <location>
        <begin position="1039"/>
        <end position="1057"/>
    </location>
</feature>
<feature type="region of interest" description="Disordered" evidence="2">
    <location>
        <begin position="171"/>
        <end position="334"/>
    </location>
</feature>
<dbReference type="PROSITE" id="PS50010">
    <property type="entry name" value="DH_2"/>
    <property type="match status" value="1"/>
</dbReference>
<feature type="compositionally biased region" description="Low complexity" evidence="2">
    <location>
        <begin position="321"/>
        <end position="334"/>
    </location>
</feature>
<reference evidence="5" key="1">
    <citation type="journal article" date="2016" name="Genome Biol. Evol.">
        <title>Comparative 'omics' of the Fusarium fujikuroi species complex highlights differences in genetic potential and metabolite synthesis.</title>
        <authorList>
            <person name="Niehaus E.-M."/>
            <person name="Muensterkoetter M."/>
            <person name="Proctor R.H."/>
            <person name="Brown D.W."/>
            <person name="Sharon A."/>
            <person name="Idan Y."/>
            <person name="Oren-Young L."/>
            <person name="Sieber C.M."/>
            <person name="Novak O."/>
            <person name="Pencik A."/>
            <person name="Tarkowska D."/>
            <person name="Hromadova K."/>
            <person name="Freeman S."/>
            <person name="Maymon M."/>
            <person name="Elazar M."/>
            <person name="Youssef S.A."/>
            <person name="El-Shabrawy E.S.M."/>
            <person name="Shalaby A.B.A."/>
            <person name="Houterman P."/>
            <person name="Brock N.L."/>
            <person name="Burkhardt I."/>
            <person name="Tsavkelova E.A."/>
            <person name="Dickschat J.S."/>
            <person name="Galuszka P."/>
            <person name="Gueldener U."/>
            <person name="Tudzynski B."/>
        </authorList>
    </citation>
    <scope>NUCLEOTIDE SEQUENCE [LARGE SCALE GENOMIC DNA]</scope>
    <source>
        <strain evidence="5">ET1</strain>
    </source>
</reference>
<dbReference type="PANTHER" id="PTHR22834:SF20">
    <property type="entry name" value="SH3 DOMAIN-CONTAINING PROTEIN"/>
    <property type="match status" value="1"/>
</dbReference>
<evidence type="ECO:0000256" key="1">
    <source>
        <dbReference type="ARBA" id="ARBA00022658"/>
    </source>
</evidence>
<feature type="compositionally biased region" description="Polar residues" evidence="2">
    <location>
        <begin position="438"/>
        <end position="475"/>
    </location>
</feature>
<feature type="compositionally biased region" description="Low complexity" evidence="2">
    <location>
        <begin position="843"/>
        <end position="852"/>
    </location>
</feature>
<dbReference type="InterPro" id="IPR000219">
    <property type="entry name" value="DH_dom"/>
</dbReference>
<dbReference type="SUPFAM" id="SSF48065">
    <property type="entry name" value="DBL homology domain (DH-domain)"/>
    <property type="match status" value="1"/>
</dbReference>
<feature type="compositionally biased region" description="Polar residues" evidence="2">
    <location>
        <begin position="996"/>
        <end position="1013"/>
    </location>
</feature>
<feature type="compositionally biased region" description="Polar residues" evidence="2">
    <location>
        <begin position="1103"/>
        <end position="1121"/>
    </location>
</feature>
<dbReference type="Gene3D" id="1.20.900.10">
    <property type="entry name" value="Dbl homology (DH) domain"/>
    <property type="match status" value="1"/>
</dbReference>
<dbReference type="GO" id="GO:0031991">
    <property type="term" value="P:regulation of actomyosin contractile ring contraction"/>
    <property type="evidence" value="ECO:0007669"/>
    <property type="project" value="TreeGrafter"/>
</dbReference>
<proteinExistence type="predicted"/>
<feature type="compositionally biased region" description="Polar residues" evidence="2">
    <location>
        <begin position="171"/>
        <end position="184"/>
    </location>
</feature>
<dbReference type="CDD" id="cd00160">
    <property type="entry name" value="RhoGEF"/>
    <property type="match status" value="1"/>
</dbReference>
<feature type="compositionally biased region" description="Basic and acidic residues" evidence="2">
    <location>
        <begin position="982"/>
        <end position="992"/>
    </location>
</feature>
<dbReference type="InterPro" id="IPR051492">
    <property type="entry name" value="Dynamin-Rho_GEF"/>
</dbReference>
<feature type="compositionally biased region" description="Basic and acidic residues" evidence="2">
    <location>
        <begin position="1908"/>
        <end position="1923"/>
    </location>
</feature>
<feature type="compositionally biased region" description="Polar residues" evidence="2">
    <location>
        <begin position="483"/>
        <end position="503"/>
    </location>
</feature>
<accession>A0A1L7V6Q5</accession>
<feature type="compositionally biased region" description="Polar residues" evidence="2">
    <location>
        <begin position="1840"/>
        <end position="1855"/>
    </location>
</feature>
<feature type="region of interest" description="Disordered" evidence="2">
    <location>
        <begin position="716"/>
        <end position="750"/>
    </location>
</feature>
<feature type="region of interest" description="Disordered" evidence="2">
    <location>
        <begin position="1825"/>
        <end position="1923"/>
    </location>
</feature>
<feature type="region of interest" description="Disordered" evidence="2">
    <location>
        <begin position="931"/>
        <end position="1013"/>
    </location>
</feature>
<feature type="region of interest" description="Disordered" evidence="2">
    <location>
        <begin position="1090"/>
        <end position="1128"/>
    </location>
</feature>
<evidence type="ECO:0000259" key="3">
    <source>
        <dbReference type="PROSITE" id="PS50010"/>
    </source>
</evidence>
<feature type="compositionally biased region" description="Basic and acidic residues" evidence="2">
    <location>
        <begin position="46"/>
        <end position="57"/>
    </location>
</feature>
<feature type="compositionally biased region" description="Basic and acidic residues" evidence="2">
    <location>
        <begin position="948"/>
        <end position="970"/>
    </location>
</feature>
<feature type="compositionally biased region" description="Low complexity" evidence="2">
    <location>
        <begin position="535"/>
        <end position="545"/>
    </location>
</feature>
<dbReference type="Gene3D" id="1.20.1270.60">
    <property type="entry name" value="Arfaptin homology (AH) domain/BAR domain"/>
    <property type="match status" value="1"/>
</dbReference>
<gene>
    <name evidence="4" type="ORF">FPRO_00914</name>
</gene>
<feature type="compositionally biased region" description="Polar residues" evidence="2">
    <location>
        <begin position="514"/>
        <end position="523"/>
    </location>
</feature>
<feature type="region of interest" description="Disordered" evidence="2">
    <location>
        <begin position="1740"/>
        <end position="1808"/>
    </location>
</feature>
<keyword evidence="5" id="KW-1185">Reference proteome</keyword>
<feature type="compositionally biased region" description="Polar residues" evidence="2">
    <location>
        <begin position="297"/>
        <end position="313"/>
    </location>
</feature>
<feature type="compositionally biased region" description="Low complexity" evidence="2">
    <location>
        <begin position="1741"/>
        <end position="1757"/>
    </location>
</feature>
<comment type="caution">
    <text evidence="4">The sequence shown here is derived from an EMBL/GenBank/DDBJ whole genome shotgun (WGS) entry which is preliminary data.</text>
</comment>
<dbReference type="VEuPathDB" id="FungiDB:FPRO_00914"/>
<feature type="compositionally biased region" description="Basic and acidic residues" evidence="2">
    <location>
        <begin position="615"/>
        <end position="631"/>
    </location>
</feature>
<dbReference type="Pfam" id="PF00621">
    <property type="entry name" value="RhoGEF"/>
    <property type="match status" value="1"/>
</dbReference>
<feature type="compositionally biased region" description="Polar residues" evidence="2">
    <location>
        <begin position="241"/>
        <end position="270"/>
    </location>
</feature>
<keyword evidence="1" id="KW-0344">Guanine-nucleotide releasing factor</keyword>
<dbReference type="GO" id="GO:0005085">
    <property type="term" value="F:guanyl-nucleotide exchange factor activity"/>
    <property type="evidence" value="ECO:0007669"/>
    <property type="project" value="UniProtKB-KW"/>
</dbReference>
<feature type="compositionally biased region" description="Polar residues" evidence="2">
    <location>
        <begin position="1793"/>
        <end position="1803"/>
    </location>
</feature>
<dbReference type="EMBL" id="FJOF01000001">
    <property type="protein sequence ID" value="CZR34965.1"/>
    <property type="molecule type" value="Genomic_DNA"/>
</dbReference>
<feature type="compositionally biased region" description="Polar residues" evidence="2">
    <location>
        <begin position="818"/>
        <end position="829"/>
    </location>
</feature>
<dbReference type="GO" id="GO:0032955">
    <property type="term" value="P:regulation of division septum assembly"/>
    <property type="evidence" value="ECO:0007669"/>
    <property type="project" value="TreeGrafter"/>
</dbReference>
<dbReference type="GO" id="GO:0005737">
    <property type="term" value="C:cytoplasm"/>
    <property type="evidence" value="ECO:0007669"/>
    <property type="project" value="InterPro"/>
</dbReference>
<feature type="region of interest" description="Disordered" evidence="2">
    <location>
        <begin position="1151"/>
        <end position="1170"/>
    </location>
</feature>
<feature type="compositionally biased region" description="Basic and acidic residues" evidence="2">
    <location>
        <begin position="201"/>
        <end position="210"/>
    </location>
</feature>
<sequence>MDNDMDKALHAGLQADVQDVDSGFRNPNLEPHHDLHHLSQHNKNQRPYDHDNDHNRRIDHTTDLRQDYLNDQLSHDRRHYLPDSSPSAAPASHFDQRSASSRPPVPHADEYDSISTGAHHAFAPVNPDDFYKSYRGTYHNNQESLSIGASALRPSLRSNGDGLMPKLHITSQTEINMRSTSNPVDNRPALPGYKPTGTHPSVRDLKRRFDQNGAAPSSIPRAPAHTGAAAKIRQDVGVSPQPRNGATSYSTLRDGSNSFSKQTMSSSARSQRSRYVAEDQVSNNSQSFASRIGKPRSTASGNSNASKPTSNLAPESPPQQPTSSSISPTPSRSQGLLFGEILPEQHNFPTAGYGIEGVRPRRTSESSLHHPFSHQRSLSDPPDVAEPSSPSIWYRSLNGHDNNGQPTQAPQKGHTRSHSDIPRSPSVPPVSRKTPSRKSPTTNTSSAGSTSKLPRSVRKVNSPSDSTPSTRSNSPALKRPQVNGRTSRAGNPTTRAKTPTQSGVARKAAPRTLVTPTNNNRLQANIIAPPPKLSPPLRSSRPRQPVSVATTASSRMRAVERARSPNPTSIPQSRIAEPSSRRRKISVGPIDFEQRREHIRLAYTKSIRESQALEARQKAVDRRRREMEAAARAKATATTSSNSNSPSVTPEPNATESTESPIPADIPPVPPLPDDHLVSSEFRIGSGRSLSPEVSSATEVQNALNVVDLSDTIAFPGSHEVSYDQPDGEPRRDQPSPFLDDPTMSPVDIAMALPPASLMLTATSQATFTDESSAQDFDSPTLGVPGSFPALSPPIGEPERPPTADSIASETTEFDNEPQITPPRSSQTPLEVPITVVKPPSPQAQKSASPPKAEYHYPFEDDPDSPVRPKSASNTVDVAEHALSKHDEVITPFIPGAFDIQAKADVPQPGVESYKTTITVLPPNDEPRAAESLEETVPFPRIEPQYESDCHSDSEYDEATRQYRRFHDDDAFTDSCTEDAEEAGRNDCRSEVPSDDQFSSHRASTCESLDTNNEPHYAYDEQQRPEISTNLMVPTLSTTNRTSQQSAWTDFSINSGDVSPAGRSPVFPDDDENETGDHGHVTIFETTSIHRNSRPVERPLEIRNSQPEIRPSTDLTQSPYLSHQLPELDTGDGFSIPYLSNRASKSFSYFPSPNHEPPPIPASTSGSACNSQRASGVYYEQSQSGSTFVNSERGSQDYIPMMTTPQSMDTTSLSTHNQYFADATTLNGDANSETYDKQGPTGKEKHRLVQRRNVIKELVDTEAVFVRDMNIVEEIYKGTAEACPKLDANTVKLIFRNTDEIIAFHTSFFAQIKEAVLAVYTMQSRRSALAREGTLISEPSQFNPADIDDTKDRSVLIGPVFKANMEKMKLAHEGFLRNSDGAAKRLIQIQQDPTVKVWLNECNEVAKDLTAAWDLDSLLIKPMQRITKYPNLIITLLQHTPQDHPDREGLIEAKEILETAIIEINKTKKNFELVGQIVGRKRKESDVKAGFARAFGKRVDKLQASGTRTSEDSEYAKLNEKFGDDYLRLQVVLRDVEFYTRQVSAYVHEFLQYLSSIELVMRLQPGNHPELESKWVQFNISMRDLEKVALEEHLSQVRKHVIEPFEHVIKAYGNPSLAMKKRQKRRVDYERYEQLKRAGKSIDSKLNELVEQYDALNDTLKKELPKLSALTEKVGNICLGNFVNIQTRWYGIWKDKMKLVLGDCPDMPDLKEVVATFQRDFPYQQEQLASIGILNPMYRGRISQSTTRSTEESSSMRMRSRPSESDSRGRGHSISGEQAPSVPAPEFTKRHSGSYTASPTGVTAGNIPSPHQYYYRDYYSGIGNHQQGTASPLSPDLPGSTRSFAASTRPSTGRSFDSGGLPRQSSDSATQQLRDSHTTYSSQNQSQEGRRFSGLFHSALPPADGPEDSARSSRASSRERGPTDDGYNVLWLAASLFEFNIATTKHEAGYPYLVYQAGEIFDVLGEKGELWLAKNQDDPDDRVGWIWSKHFARLADS</sequence>
<dbReference type="InterPro" id="IPR004148">
    <property type="entry name" value="BAR_dom"/>
</dbReference>
<feature type="compositionally biased region" description="Polar residues" evidence="2">
    <location>
        <begin position="1863"/>
        <end position="1887"/>
    </location>
</feature>
<organism evidence="4 5">
    <name type="scientific">Fusarium proliferatum (strain ET1)</name>
    <name type="common">Orchid endophyte fungus</name>
    <dbReference type="NCBI Taxonomy" id="1227346"/>
    <lineage>
        <taxon>Eukaryota</taxon>
        <taxon>Fungi</taxon>
        <taxon>Dikarya</taxon>
        <taxon>Ascomycota</taxon>
        <taxon>Pezizomycotina</taxon>
        <taxon>Sordariomycetes</taxon>
        <taxon>Hypocreomycetidae</taxon>
        <taxon>Hypocreales</taxon>
        <taxon>Nectriaceae</taxon>
        <taxon>Fusarium</taxon>
        <taxon>Fusarium fujikuroi species complex</taxon>
    </lineage>
</organism>
<dbReference type="Pfam" id="PF03114">
    <property type="entry name" value="BAR"/>
    <property type="match status" value="1"/>
</dbReference>
<feature type="region of interest" description="Disordered" evidence="2">
    <location>
        <begin position="767"/>
        <end position="876"/>
    </location>
</feature>
<feature type="region of interest" description="Disordered" evidence="2">
    <location>
        <begin position="1039"/>
        <end position="1078"/>
    </location>
</feature>
<feature type="compositionally biased region" description="Low complexity" evidence="2">
    <location>
        <begin position="632"/>
        <end position="653"/>
    </location>
</feature>
<feature type="region of interest" description="Disordered" evidence="2">
    <location>
        <begin position="347"/>
        <end position="589"/>
    </location>
</feature>
<protein>
    <recommendedName>
        <fullName evidence="3">DH domain-containing protein</fullName>
    </recommendedName>
</protein>
<feature type="compositionally biased region" description="Low complexity" evidence="2">
    <location>
        <begin position="82"/>
        <end position="92"/>
    </location>
</feature>
<evidence type="ECO:0000256" key="2">
    <source>
        <dbReference type="SAM" id="MobiDB-lite"/>
    </source>
</evidence>